<dbReference type="InterPro" id="IPR007380">
    <property type="entry name" value="DUF438"/>
</dbReference>
<keyword evidence="4" id="KW-1185">Reference proteome</keyword>
<comment type="caution">
    <text evidence="3">The sequence shown here is derived from an EMBL/GenBank/DDBJ whole genome shotgun (WGS) entry which is preliminary data.</text>
</comment>
<name>A0A6N7XNA4_9FIRM</name>
<dbReference type="EMBL" id="VUNQ01000092">
    <property type="protein sequence ID" value="MSU03561.1"/>
    <property type="molecule type" value="Genomic_DNA"/>
</dbReference>
<dbReference type="Gene3D" id="1.20.120.520">
    <property type="entry name" value="nmb1532 protein domain like"/>
    <property type="match status" value="1"/>
</dbReference>
<dbReference type="PANTHER" id="PTHR39966">
    <property type="entry name" value="BLL2471 PROTEIN-RELATED"/>
    <property type="match status" value="1"/>
</dbReference>
<reference evidence="3 4" key="1">
    <citation type="submission" date="2019-09" db="EMBL/GenBank/DDBJ databases">
        <title>In-depth cultivation of the pig gut microbiome towards novel bacterial diversity and tailored functional studies.</title>
        <authorList>
            <person name="Wylensek D."/>
            <person name="Hitch T.C.A."/>
            <person name="Clavel T."/>
        </authorList>
    </citation>
    <scope>NUCLEOTIDE SEQUENCE [LARGE SCALE GENOMIC DNA]</scope>
    <source>
        <strain evidence="3 4">WCA3-693-APC-4?</strain>
    </source>
</reference>
<dbReference type="GO" id="GO:0005886">
    <property type="term" value="C:plasma membrane"/>
    <property type="evidence" value="ECO:0007669"/>
    <property type="project" value="TreeGrafter"/>
</dbReference>
<dbReference type="Pfam" id="PF01814">
    <property type="entry name" value="Hemerythrin"/>
    <property type="match status" value="1"/>
</dbReference>
<evidence type="ECO:0000313" key="3">
    <source>
        <dbReference type="EMBL" id="MSU03561.1"/>
    </source>
</evidence>
<dbReference type="InterPro" id="IPR035965">
    <property type="entry name" value="PAS-like_dom_sf"/>
</dbReference>
<dbReference type="PANTHER" id="PTHR39966:SF3">
    <property type="entry name" value="DUF438 DOMAIN-CONTAINING PROTEIN"/>
    <property type="match status" value="1"/>
</dbReference>
<dbReference type="AlphaFoldDB" id="A0A6N7XNA4"/>
<proteinExistence type="predicted"/>
<feature type="domain" description="Hemerythrin-like" evidence="1">
    <location>
        <begin position="91"/>
        <end position="221"/>
    </location>
</feature>
<sequence length="408" mass="46971">MSELINNREYRQEKLKEVIRELHEGKTVEEVKAKFAQVIQGVTAKEISEMEVQLVKEGLPIEEIQNLCNVHAEVFKGSIEEIHHPEEVPGHPVYTMRQENKAIEDYIEGTMKPNLGRFEDDDSKENILALIADVNLLWDIDKHYSRKENLIFPYLEKYGITSPPKVMWGVDDEIRAMIKAVKLSLTSYKGNKEEVLKKAETALNEIKEMIFKEESILFSMCLDTLTEDEWINIYNESDEIGYAIIAPEEKWHRARLDVEEKVKEETEGTNVDKGYIKFETGILSTKEINHIFNTIPGDMTFVDKDNIVKYFSQGKERIFARTKAVIGRTVENCHPPASVNVVEKIVNSFKSGEKDSESFWIKMGDKFVMISYYAVRDENGEFLGTLEFSQDIAPIQAITGEKRLLSEE</sequence>
<accession>A0A6N7XNA4</accession>
<dbReference type="RefSeq" id="WP_154443114.1">
    <property type="nucleotide sequence ID" value="NZ_JAHLPJ010000001.1"/>
</dbReference>
<protein>
    <submittedName>
        <fullName evidence="3">DUF438 domain-containing protein</fullName>
    </submittedName>
</protein>
<dbReference type="InterPro" id="IPR012312">
    <property type="entry name" value="Hemerythrin-like"/>
</dbReference>
<evidence type="ECO:0000259" key="1">
    <source>
        <dbReference type="Pfam" id="PF01814"/>
    </source>
</evidence>
<dbReference type="SUPFAM" id="SSF55785">
    <property type="entry name" value="PYP-like sensor domain (PAS domain)"/>
    <property type="match status" value="1"/>
</dbReference>
<evidence type="ECO:0000259" key="2">
    <source>
        <dbReference type="Pfam" id="PF04282"/>
    </source>
</evidence>
<evidence type="ECO:0000313" key="4">
    <source>
        <dbReference type="Proteomes" id="UP000469523"/>
    </source>
</evidence>
<dbReference type="Proteomes" id="UP000469523">
    <property type="component" value="Unassembled WGS sequence"/>
</dbReference>
<feature type="domain" description="DUF438" evidence="2">
    <location>
        <begin position="15"/>
        <end position="81"/>
    </location>
</feature>
<dbReference type="Pfam" id="PF04282">
    <property type="entry name" value="DUF438"/>
    <property type="match status" value="1"/>
</dbReference>
<organism evidence="3 4">
    <name type="scientific">Tissierella pigra</name>
    <dbReference type="NCBI Taxonomy" id="2607614"/>
    <lineage>
        <taxon>Bacteria</taxon>
        <taxon>Bacillati</taxon>
        <taxon>Bacillota</taxon>
        <taxon>Tissierellia</taxon>
        <taxon>Tissierellales</taxon>
        <taxon>Tissierellaceae</taxon>
        <taxon>Tissierella</taxon>
    </lineage>
</organism>
<dbReference type="Pfam" id="PF13596">
    <property type="entry name" value="PAS_10"/>
    <property type="match status" value="1"/>
</dbReference>
<dbReference type="Gene3D" id="3.30.450.20">
    <property type="entry name" value="PAS domain"/>
    <property type="match status" value="1"/>
</dbReference>
<gene>
    <name evidence="3" type="ORF">FYJ83_19060</name>
</gene>